<dbReference type="InterPro" id="IPR036390">
    <property type="entry name" value="WH_DNA-bd_sf"/>
</dbReference>
<dbReference type="InterPro" id="IPR013561">
    <property type="entry name" value="FilR1_middle_dom"/>
</dbReference>
<dbReference type="SUPFAM" id="SSF46785">
    <property type="entry name" value="Winged helix' DNA-binding domain"/>
    <property type="match status" value="1"/>
</dbReference>
<reference evidence="2 3" key="1">
    <citation type="submission" date="2013-08" db="EMBL/GenBank/DDBJ databases">
        <authorList>
            <consortium name="DOE Joint Genome Institute"/>
            <person name="Eisen J."/>
            <person name="Huntemann M."/>
            <person name="Han J."/>
            <person name="Chen A."/>
            <person name="Kyrpides N."/>
            <person name="Mavromatis K."/>
            <person name="Markowitz V."/>
            <person name="Palaniappan K."/>
            <person name="Ivanova N."/>
            <person name="Schaumberg A."/>
            <person name="Pati A."/>
            <person name="Liolios K."/>
            <person name="Nordberg H.P."/>
            <person name="Cantor M.N."/>
            <person name="Hua S.X."/>
            <person name="Woyke T."/>
        </authorList>
    </citation>
    <scope>NUCLEOTIDE SEQUENCE [LARGE SCALE GENOMIC DNA]</scope>
    <source>
        <strain evidence="2 3">DSM 2278</strain>
    </source>
</reference>
<proteinExistence type="predicted"/>
<evidence type="ECO:0000313" key="3">
    <source>
        <dbReference type="Proteomes" id="UP000019483"/>
    </source>
</evidence>
<dbReference type="Pfam" id="PF08350">
    <property type="entry name" value="FilR1_middle"/>
    <property type="match status" value="1"/>
</dbReference>
<dbReference type="PIRSF" id="PIRSF006692">
    <property type="entry name" value="TF_HTH_AF0396_prd"/>
    <property type="match status" value="1"/>
</dbReference>
<comment type="caution">
    <text evidence="2">The sequence shown here is derived from an EMBL/GenBank/DDBJ whole genome shotgun (WGS) entry which is preliminary data.</text>
</comment>
<accession>W9DT12</accession>
<feature type="domain" description="Methanogenesis regulatory protein FilR1 middle" evidence="1">
    <location>
        <begin position="114"/>
        <end position="237"/>
    </location>
</feature>
<organism evidence="2 3">
    <name type="scientific">Methanolobus tindarius DSM 2278</name>
    <dbReference type="NCBI Taxonomy" id="1090322"/>
    <lineage>
        <taxon>Archaea</taxon>
        <taxon>Methanobacteriati</taxon>
        <taxon>Methanobacteriota</taxon>
        <taxon>Stenosarchaea group</taxon>
        <taxon>Methanomicrobia</taxon>
        <taxon>Methanosarcinales</taxon>
        <taxon>Methanosarcinaceae</taxon>
        <taxon>Methanolobus</taxon>
    </lineage>
</organism>
<gene>
    <name evidence="2" type="ORF">MettiDRAFT_2432</name>
</gene>
<dbReference type="InterPro" id="IPR016490">
    <property type="entry name" value="Tscrpt_reg_HTH_AF0396-typ3"/>
</dbReference>
<sequence length="246" mass="28769">MNVLLSLQDGAKEMATLLELINTNRNSLLPQMKILEAHYLIKHYNDTYELTTIGKLVVDNMIPLLDKTDIIDLDIDYWGSRNLDFIPSNLLDKIGQLKDYEIINPPITELFSMHKSFNVDYNVSSHVYVVTTILYPDFDSIIAELLVNNVNFHYIVSQELLNKLKTEYQKEFAGFINNKFFHMYVYTKEMKFIYFTFDSVHSVISAFNKKGDFDYKFMLCKGQSAVDWTKELYDCILEDSRVVDEI</sequence>
<keyword evidence="3" id="KW-1185">Reference proteome</keyword>
<dbReference type="Proteomes" id="UP000019483">
    <property type="component" value="Unassembled WGS sequence"/>
</dbReference>
<dbReference type="EMBL" id="AZAJ01000001">
    <property type="protein sequence ID" value="ETA68943.1"/>
    <property type="molecule type" value="Genomic_DNA"/>
</dbReference>
<evidence type="ECO:0000313" key="2">
    <source>
        <dbReference type="EMBL" id="ETA68943.1"/>
    </source>
</evidence>
<name>W9DT12_METTI</name>
<evidence type="ECO:0000259" key="1">
    <source>
        <dbReference type="Pfam" id="PF08350"/>
    </source>
</evidence>
<dbReference type="AlphaFoldDB" id="W9DT12"/>
<protein>
    <submittedName>
        <fullName evidence="2">Putative transcriptional regulator</fullName>
    </submittedName>
</protein>